<dbReference type="Pfam" id="PF00097">
    <property type="entry name" value="zf-C3HC4"/>
    <property type="match status" value="1"/>
</dbReference>
<comment type="subcellular location">
    <subcellularLocation>
        <location evidence="2">Chromosome</location>
    </subcellularLocation>
    <subcellularLocation>
        <location evidence="1">Nucleus</location>
    </subcellularLocation>
</comment>
<dbReference type="InterPro" id="IPR013083">
    <property type="entry name" value="Znf_RING/FYVE/PHD"/>
</dbReference>
<protein>
    <recommendedName>
        <fullName evidence="12">RING-type E3 ubiquitin transferase BRCA1</fullName>
    </recommendedName>
</protein>
<dbReference type="SUPFAM" id="SSF57850">
    <property type="entry name" value="RING/U-box"/>
    <property type="match status" value="1"/>
</dbReference>
<dbReference type="GO" id="GO:0004842">
    <property type="term" value="F:ubiquitin-protein transferase activity"/>
    <property type="evidence" value="ECO:0007669"/>
    <property type="project" value="TreeGrafter"/>
</dbReference>
<evidence type="ECO:0000259" key="15">
    <source>
        <dbReference type="PROSITE" id="PS50089"/>
    </source>
</evidence>
<feature type="compositionally biased region" description="Polar residues" evidence="14">
    <location>
        <begin position="473"/>
        <end position="482"/>
    </location>
</feature>
<sequence length="1250" mass="137252">MSISDNDDSKKPNDDDDDDDDCHPSTKAAAPPNPAINDDQNQPVAAATSCHKVADLWQTVDRELRLNIGNSLKCGICLSTLTQPYRTPCVHAFCKDCINASLMYSGNKKCPECNTPITKRSLQPFDYLQDLCDAYKLTLREFGMVPAKYTPNFTTMTQQVCPSPSTNDDDDDDNEEELSPQDQLDRLDVATAWQQKALPLLASQRKIQDLQVEENAQVVDANFKACGDLLIPKAQLNSTQEVQEQAREQQLADEAWKQQQQLQEELAKKQQGNPTQDSSVFLTAPEESSLSNSPNNNNKRVSFSTKPPTNLGFVANKTCTNQLVVHTSHASENTEIPAEEDIITPKLTNVTFNKADTAFTVVVATPAASRKRDSTLFETSLSPIDPQASQEIMPRDPTAAVAAASSLSEEPADEEESLVTKEPSALVPLQPNNETSAQQDDDDESKKKKKTKPKKKKVGKAKGGTAVGKETENNSAKSNAEESTNTNSTTRRSHRRSSKQEAVDPTKDTGALSMPTPSPSKQMQPPEPEPQDEILTLSHNDTEESEEIPKILEQGTQMTQDDNATACFNTTAGAMMEDSFGALHLLPVKRKRKQRQLELSQSSQVSDDVDDEDQTAKDSIEDKATDLAEQDATKELLQNDVSVDDDWTVPIKSQSPESIHTKESSPQATEPELKTKTVRKRTSFGTATTTRFGAAAAHVEETTTTTTTIPLNQEEEEEEEDRKPAARPTITPRRRRRRKSGANESNALEEAQNTDRASLAPATPAATVNPATRPRVWHVGEIVKVQPRTWPGVNKLGGVARVTKVWEAFANCCYDVAYILGGKESKVDAIFVVESDDFDDQSQPQQRRRRKADATELSMAMLQDLERQGFDTTGLKPLKTPYVKRKRPRLAPGSALKDTTNSKKKEIKKSSDTKKTTANDNKRKANSSNTEAQKTATKKVVKKAKENPKTETKTKAGKSKAATSTTAAVKAKATVSAFSSMSLPEIFVKADDHYESIMDSAQRDGELYIVTSSLKEGEMSMLKEVCSKSLGNIRLRVTDTFGKRTKICVLPVEESEGNIRPQIRTVKAVRSALAGIPMVPPDWIAQMKDQKKFIVPNTFVRSLPAKAVPGKKGGVAQYAAGIKSKQHLLLKGTSLFLCGNFPDAQRKDMHLVAKEAGAVVLKTPQQAVDQLQQSKRVVVLCNTSNIAPVPLEKQLRTSLTADSQAALVVGPGWLFDSIASVEELPPQAFPPPETKQRTAMELWRLCCADS</sequence>
<dbReference type="InterPro" id="IPR036420">
    <property type="entry name" value="BRCT_dom_sf"/>
</dbReference>
<dbReference type="GO" id="GO:0045944">
    <property type="term" value="P:positive regulation of transcription by RNA polymerase II"/>
    <property type="evidence" value="ECO:0007669"/>
    <property type="project" value="TreeGrafter"/>
</dbReference>
<dbReference type="PROSITE" id="PS00518">
    <property type="entry name" value="ZF_RING_1"/>
    <property type="match status" value="1"/>
</dbReference>
<evidence type="ECO:0000313" key="18">
    <source>
        <dbReference type="Proteomes" id="UP001295423"/>
    </source>
</evidence>
<evidence type="ECO:0000256" key="13">
    <source>
        <dbReference type="PROSITE-ProRule" id="PRU00175"/>
    </source>
</evidence>
<evidence type="ECO:0000256" key="12">
    <source>
        <dbReference type="ARBA" id="ARBA00031556"/>
    </source>
</evidence>
<keyword evidence="6" id="KW-0227">DNA damage</keyword>
<evidence type="ECO:0000256" key="8">
    <source>
        <dbReference type="ARBA" id="ARBA00022833"/>
    </source>
</evidence>
<feature type="region of interest" description="Disordered" evidence="14">
    <location>
        <begin position="368"/>
        <end position="549"/>
    </location>
</feature>
<evidence type="ECO:0000256" key="11">
    <source>
        <dbReference type="ARBA" id="ARBA00023306"/>
    </source>
</evidence>
<dbReference type="PANTHER" id="PTHR13763:SF0">
    <property type="entry name" value="BREAST CANCER TYPE 1 SUSCEPTIBILITY PROTEIN"/>
    <property type="match status" value="1"/>
</dbReference>
<keyword evidence="3" id="KW-0158">Chromosome</keyword>
<keyword evidence="10" id="KW-0539">Nucleus</keyword>
<dbReference type="Gene3D" id="3.30.40.10">
    <property type="entry name" value="Zinc/RING finger domain, C3HC4 (zinc finger)"/>
    <property type="match status" value="1"/>
</dbReference>
<dbReference type="GO" id="GO:0005694">
    <property type="term" value="C:chromosome"/>
    <property type="evidence" value="ECO:0007669"/>
    <property type="project" value="UniProtKB-SubCell"/>
</dbReference>
<dbReference type="Gene3D" id="3.40.50.10190">
    <property type="entry name" value="BRCT domain"/>
    <property type="match status" value="2"/>
</dbReference>
<feature type="compositionally biased region" description="Low complexity" evidence="14">
    <location>
        <begin position="399"/>
        <end position="409"/>
    </location>
</feature>
<feature type="domain" description="RING-type" evidence="15">
    <location>
        <begin position="74"/>
        <end position="114"/>
    </location>
</feature>
<dbReference type="InterPro" id="IPR018957">
    <property type="entry name" value="Znf_C3HC4_RING-type"/>
</dbReference>
<feature type="compositionally biased region" description="Low complexity" evidence="14">
    <location>
        <begin position="683"/>
        <end position="708"/>
    </location>
</feature>
<dbReference type="InterPro" id="IPR031099">
    <property type="entry name" value="BRCA1-associated"/>
</dbReference>
<dbReference type="InterPro" id="IPR001841">
    <property type="entry name" value="Znf_RING"/>
</dbReference>
<dbReference type="GO" id="GO:0000724">
    <property type="term" value="P:double-strand break repair via homologous recombination"/>
    <property type="evidence" value="ECO:0007669"/>
    <property type="project" value="TreeGrafter"/>
</dbReference>
<feature type="region of interest" description="Disordered" evidence="14">
    <location>
        <begin position="284"/>
        <end position="307"/>
    </location>
</feature>
<evidence type="ECO:0000256" key="9">
    <source>
        <dbReference type="ARBA" id="ARBA00023204"/>
    </source>
</evidence>
<feature type="compositionally biased region" description="Low complexity" evidence="14">
    <location>
        <begin position="597"/>
        <end position="606"/>
    </location>
</feature>
<keyword evidence="8" id="KW-0862">Zinc</keyword>
<feature type="compositionally biased region" description="Low complexity" evidence="14">
    <location>
        <begin position="288"/>
        <end position="298"/>
    </location>
</feature>
<dbReference type="PROSITE" id="PS50172">
    <property type="entry name" value="BRCT"/>
    <property type="match status" value="1"/>
</dbReference>
<organism evidence="17 18">
    <name type="scientific">Cylindrotheca closterium</name>
    <dbReference type="NCBI Taxonomy" id="2856"/>
    <lineage>
        <taxon>Eukaryota</taxon>
        <taxon>Sar</taxon>
        <taxon>Stramenopiles</taxon>
        <taxon>Ochrophyta</taxon>
        <taxon>Bacillariophyta</taxon>
        <taxon>Bacillariophyceae</taxon>
        <taxon>Bacillariophycidae</taxon>
        <taxon>Bacillariales</taxon>
        <taxon>Bacillariaceae</taxon>
        <taxon>Cylindrotheca</taxon>
    </lineage>
</organism>
<evidence type="ECO:0000256" key="1">
    <source>
        <dbReference type="ARBA" id="ARBA00004123"/>
    </source>
</evidence>
<keyword evidence="4" id="KW-0479">Metal-binding</keyword>
<feature type="region of interest" description="Disordered" evidence="14">
    <location>
        <begin position="155"/>
        <end position="183"/>
    </location>
</feature>
<feature type="compositionally biased region" description="Basic and acidic residues" evidence="14">
    <location>
        <begin position="614"/>
        <end position="634"/>
    </location>
</feature>
<feature type="compositionally biased region" description="Basic and acidic residues" evidence="14">
    <location>
        <begin position="498"/>
        <end position="507"/>
    </location>
</feature>
<evidence type="ECO:0000256" key="14">
    <source>
        <dbReference type="SAM" id="MobiDB-lite"/>
    </source>
</evidence>
<proteinExistence type="predicted"/>
<dbReference type="InterPro" id="IPR017907">
    <property type="entry name" value="Znf_RING_CS"/>
</dbReference>
<evidence type="ECO:0000256" key="6">
    <source>
        <dbReference type="ARBA" id="ARBA00022763"/>
    </source>
</evidence>
<evidence type="ECO:0000256" key="2">
    <source>
        <dbReference type="ARBA" id="ARBA00004286"/>
    </source>
</evidence>
<evidence type="ECO:0000256" key="10">
    <source>
        <dbReference type="ARBA" id="ARBA00023242"/>
    </source>
</evidence>
<name>A0AAD2G2K6_9STRA</name>
<evidence type="ECO:0000259" key="16">
    <source>
        <dbReference type="PROSITE" id="PS50172"/>
    </source>
</evidence>
<feature type="domain" description="BRCT" evidence="16">
    <location>
        <begin position="1125"/>
        <end position="1231"/>
    </location>
</feature>
<dbReference type="SUPFAM" id="SSF52113">
    <property type="entry name" value="BRCT domain"/>
    <property type="match status" value="1"/>
</dbReference>
<keyword evidence="9" id="KW-0234">DNA repair</keyword>
<dbReference type="SMART" id="SM00184">
    <property type="entry name" value="RING"/>
    <property type="match status" value="1"/>
</dbReference>
<evidence type="ECO:0000256" key="4">
    <source>
        <dbReference type="ARBA" id="ARBA00022723"/>
    </source>
</evidence>
<evidence type="ECO:0000313" key="17">
    <source>
        <dbReference type="EMBL" id="CAJ1960448.1"/>
    </source>
</evidence>
<feature type="compositionally biased region" description="Acidic residues" evidence="14">
    <location>
        <begin position="167"/>
        <end position="179"/>
    </location>
</feature>
<keyword evidence="5" id="KW-0677">Repeat</keyword>
<feature type="compositionally biased region" description="Basic and acidic residues" evidence="14">
    <location>
        <begin position="900"/>
        <end position="923"/>
    </location>
</feature>
<dbReference type="Proteomes" id="UP001295423">
    <property type="component" value="Unassembled WGS sequence"/>
</dbReference>
<feature type="compositionally biased region" description="Polar residues" evidence="14">
    <location>
        <begin position="376"/>
        <end position="390"/>
    </location>
</feature>
<keyword evidence="7 13" id="KW-0863">Zinc-finger</keyword>
<keyword evidence="11" id="KW-0131">Cell cycle</keyword>
<feature type="compositionally biased region" description="Basic and acidic residues" evidence="14">
    <location>
        <begin position="943"/>
        <end position="954"/>
    </location>
</feature>
<accession>A0AAD2G2K6</accession>
<dbReference type="GO" id="GO:0008270">
    <property type="term" value="F:zinc ion binding"/>
    <property type="evidence" value="ECO:0007669"/>
    <property type="project" value="UniProtKB-KW"/>
</dbReference>
<feature type="compositionally biased region" description="Low complexity" evidence="14">
    <location>
        <begin position="760"/>
        <end position="772"/>
    </location>
</feature>
<comment type="caution">
    <text evidence="17">The sequence shown here is derived from an EMBL/GenBank/DDBJ whole genome shotgun (WGS) entry which is preliminary data.</text>
</comment>
<dbReference type="EMBL" id="CAKOGP040002058">
    <property type="protein sequence ID" value="CAJ1960448.1"/>
    <property type="molecule type" value="Genomic_DNA"/>
</dbReference>
<dbReference type="InterPro" id="IPR001357">
    <property type="entry name" value="BRCT_dom"/>
</dbReference>
<keyword evidence="18" id="KW-1185">Reference proteome</keyword>
<dbReference type="PANTHER" id="PTHR13763">
    <property type="entry name" value="BREAST CANCER TYPE 1 SUSCEPTIBILITY PROTEIN BRCA1"/>
    <property type="match status" value="1"/>
</dbReference>
<evidence type="ECO:0000256" key="5">
    <source>
        <dbReference type="ARBA" id="ARBA00022737"/>
    </source>
</evidence>
<feature type="compositionally biased region" description="Basic residues" evidence="14">
    <location>
        <begin position="447"/>
        <end position="460"/>
    </location>
</feature>
<reference evidence="17" key="1">
    <citation type="submission" date="2023-08" db="EMBL/GenBank/DDBJ databases">
        <authorList>
            <person name="Audoor S."/>
            <person name="Bilcke G."/>
        </authorList>
    </citation>
    <scope>NUCLEOTIDE SEQUENCE</scope>
</reference>
<dbReference type="GO" id="GO:0005634">
    <property type="term" value="C:nucleus"/>
    <property type="evidence" value="ECO:0007669"/>
    <property type="project" value="UniProtKB-SubCell"/>
</dbReference>
<feature type="compositionally biased region" description="Polar residues" evidence="14">
    <location>
        <begin position="651"/>
        <end position="668"/>
    </location>
</feature>
<feature type="compositionally biased region" description="Polar residues" evidence="14">
    <location>
        <begin position="155"/>
        <end position="166"/>
    </location>
</feature>
<evidence type="ECO:0000256" key="7">
    <source>
        <dbReference type="ARBA" id="ARBA00022771"/>
    </source>
</evidence>
<feature type="region of interest" description="Disordered" evidence="14">
    <location>
        <begin position="871"/>
        <end position="959"/>
    </location>
</feature>
<dbReference type="PROSITE" id="PS50089">
    <property type="entry name" value="ZF_RING_2"/>
    <property type="match status" value="1"/>
</dbReference>
<gene>
    <name evidence="17" type="ORF">CYCCA115_LOCUS18736</name>
</gene>
<feature type="region of interest" description="Disordered" evidence="14">
    <location>
        <begin position="1"/>
        <end position="41"/>
    </location>
</feature>
<dbReference type="AlphaFoldDB" id="A0AAD2G2K6"/>
<feature type="region of interest" description="Disordered" evidence="14">
    <location>
        <begin position="591"/>
        <end position="772"/>
    </location>
</feature>
<evidence type="ECO:0000256" key="3">
    <source>
        <dbReference type="ARBA" id="ARBA00022454"/>
    </source>
</evidence>